<feature type="transmembrane region" description="Helical" evidence="2">
    <location>
        <begin position="36"/>
        <end position="59"/>
    </location>
</feature>
<feature type="compositionally biased region" description="Low complexity" evidence="1">
    <location>
        <begin position="84"/>
        <end position="99"/>
    </location>
</feature>
<dbReference type="InterPro" id="IPR058502">
    <property type="entry name" value="PLL-like_beta-prop"/>
</dbReference>
<accession>A0A6A5R7M5</accession>
<evidence type="ECO:0000256" key="1">
    <source>
        <dbReference type="SAM" id="MobiDB-lite"/>
    </source>
</evidence>
<feature type="domain" description="PLL-like beta propeller" evidence="3">
    <location>
        <begin position="239"/>
        <end position="397"/>
    </location>
</feature>
<keyword evidence="5" id="KW-1185">Reference proteome</keyword>
<evidence type="ECO:0000259" key="3">
    <source>
        <dbReference type="Pfam" id="PF26607"/>
    </source>
</evidence>
<keyword evidence="2" id="KW-0812">Transmembrane</keyword>
<dbReference type="AlphaFoldDB" id="A0A6A5R7M5"/>
<gene>
    <name evidence="4" type="ORF">M421DRAFT_96439</name>
</gene>
<proteinExistence type="predicted"/>
<protein>
    <recommendedName>
        <fullName evidence="3">PLL-like beta propeller domain-containing protein</fullName>
    </recommendedName>
</protein>
<feature type="region of interest" description="Disordered" evidence="1">
    <location>
        <begin position="1"/>
        <end position="24"/>
    </location>
</feature>
<dbReference type="GeneID" id="54356060"/>
<reference evidence="4" key="1">
    <citation type="journal article" date="2020" name="Stud. Mycol.">
        <title>101 Dothideomycetes genomes: a test case for predicting lifestyles and emergence of pathogens.</title>
        <authorList>
            <person name="Haridas S."/>
            <person name="Albert R."/>
            <person name="Binder M."/>
            <person name="Bloem J."/>
            <person name="Labutti K."/>
            <person name="Salamov A."/>
            <person name="Andreopoulos B."/>
            <person name="Baker S."/>
            <person name="Barry K."/>
            <person name="Bills G."/>
            <person name="Bluhm B."/>
            <person name="Cannon C."/>
            <person name="Castanera R."/>
            <person name="Culley D."/>
            <person name="Daum C."/>
            <person name="Ezra D."/>
            <person name="Gonzalez J."/>
            <person name="Henrissat B."/>
            <person name="Kuo A."/>
            <person name="Liang C."/>
            <person name="Lipzen A."/>
            <person name="Lutzoni F."/>
            <person name="Magnuson J."/>
            <person name="Mondo S."/>
            <person name="Nolan M."/>
            <person name="Ohm R."/>
            <person name="Pangilinan J."/>
            <person name="Park H.-J."/>
            <person name="Ramirez L."/>
            <person name="Alfaro M."/>
            <person name="Sun H."/>
            <person name="Tritt A."/>
            <person name="Yoshinaga Y."/>
            <person name="Zwiers L.-H."/>
            <person name="Turgeon B."/>
            <person name="Goodwin S."/>
            <person name="Spatafora J."/>
            <person name="Crous P."/>
            <person name="Grigoriev I."/>
        </authorList>
    </citation>
    <scope>NUCLEOTIDE SEQUENCE</scope>
    <source>
        <strain evidence="4">CBS 183.55</strain>
    </source>
</reference>
<organism evidence="4 5">
    <name type="scientific">Didymella exigua CBS 183.55</name>
    <dbReference type="NCBI Taxonomy" id="1150837"/>
    <lineage>
        <taxon>Eukaryota</taxon>
        <taxon>Fungi</taxon>
        <taxon>Dikarya</taxon>
        <taxon>Ascomycota</taxon>
        <taxon>Pezizomycotina</taxon>
        <taxon>Dothideomycetes</taxon>
        <taxon>Pleosporomycetidae</taxon>
        <taxon>Pleosporales</taxon>
        <taxon>Pleosporineae</taxon>
        <taxon>Didymellaceae</taxon>
        <taxon>Didymella</taxon>
    </lineage>
</organism>
<name>A0A6A5R7M5_9PLEO</name>
<evidence type="ECO:0000313" key="4">
    <source>
        <dbReference type="EMBL" id="KAF1922964.1"/>
    </source>
</evidence>
<keyword evidence="2" id="KW-0472">Membrane</keyword>
<feature type="region of interest" description="Disordered" evidence="1">
    <location>
        <begin position="84"/>
        <end position="109"/>
    </location>
</feature>
<keyword evidence="2" id="KW-1133">Transmembrane helix</keyword>
<dbReference type="Proteomes" id="UP000800082">
    <property type="component" value="Unassembled WGS sequence"/>
</dbReference>
<dbReference type="OrthoDB" id="406838at2759"/>
<dbReference type="SUPFAM" id="SSF89372">
    <property type="entry name" value="Fucose-specific lectin"/>
    <property type="match status" value="1"/>
</dbReference>
<evidence type="ECO:0000256" key="2">
    <source>
        <dbReference type="SAM" id="Phobius"/>
    </source>
</evidence>
<dbReference type="RefSeq" id="XP_033443217.1">
    <property type="nucleotide sequence ID" value="XM_033598393.1"/>
</dbReference>
<dbReference type="Pfam" id="PF26607">
    <property type="entry name" value="DUF8189"/>
    <property type="match status" value="1"/>
</dbReference>
<dbReference type="Gene3D" id="2.120.10.70">
    <property type="entry name" value="Fucose-specific lectin"/>
    <property type="match status" value="1"/>
</dbReference>
<sequence length="518" mass="58165">MRQRTAPYADEAPPNYSAQDEQPKTPKRRWWWRKRVWIPSGILIVLLLFGIIFGAAYGVTRSKGNDAQTDRERLFAANGSWNISSSSIPSSPTVSSSSSIPPPPTVSSSSAGHWNNDYISTYSSSRSAGHWNNDYLSTYSSSSYYPYPTPSPPQSDGILQPQGHVPRDISAAVGAPGLLVWNLESDKKLYRAGQGESWEAYPDRLFLFAPVTVSISDATQIAVTVDATSGRIVYMHFYDGQWDSWQELEFDAQFLRRPVVISRSQGRADIINVDRDGHVWIVSYDGTQWSEWTELGDKVYSEVAATTWGEDRIDIFAKWGEDVIHKYWSSQSGWAGEWTNLGDPWERYYHEPGETSGSPLAVSWRNGEDGTIDVFMTMKGNAHKEFRNGAWGDWKGMSASHEGYEFPDTQSIARGDGQDGRPFAYLLSRGTDDCIHYMAHNGTDWGQWTYMWCSREDRTDYLSIYMPTFIAGGGSGSVELVAKDIMGNAMRLEVSGAPPEWVYQIGNDKWENWGMPPG</sequence>
<dbReference type="EMBL" id="ML979012">
    <property type="protein sequence ID" value="KAF1922964.1"/>
    <property type="molecule type" value="Genomic_DNA"/>
</dbReference>
<evidence type="ECO:0000313" key="5">
    <source>
        <dbReference type="Proteomes" id="UP000800082"/>
    </source>
</evidence>